<dbReference type="EMBL" id="AGCI01000014">
    <property type="protein sequence ID" value="EHM46212.1"/>
    <property type="molecule type" value="Genomic_DNA"/>
</dbReference>
<sequence length="50" mass="6012">MLMVAAIFIKAGKEKIMPTKRWHWGYTQRQRRYRQAQPYKVEKNATSSIN</sequence>
<evidence type="ECO:0000313" key="1">
    <source>
        <dbReference type="EMBL" id="EHM46212.1"/>
    </source>
</evidence>
<dbReference type="Proteomes" id="UP000005959">
    <property type="component" value="Unassembled WGS sequence"/>
</dbReference>
<proteinExistence type="predicted"/>
<evidence type="ECO:0000313" key="2">
    <source>
        <dbReference type="Proteomes" id="UP000005959"/>
    </source>
</evidence>
<dbReference type="HOGENOM" id="CLU_3118416_0_0_6"/>
<name>G9Y383_HAFAL</name>
<comment type="caution">
    <text evidence="1">The sequence shown here is derived from an EMBL/GenBank/DDBJ whole genome shotgun (WGS) entry which is preliminary data.</text>
</comment>
<gene>
    <name evidence="1" type="ORF">HMPREF0454_01008</name>
</gene>
<reference evidence="1 2" key="1">
    <citation type="submission" date="2011-08" db="EMBL/GenBank/DDBJ databases">
        <authorList>
            <person name="Weinstock G."/>
            <person name="Sodergren E."/>
            <person name="Clifton S."/>
            <person name="Fulton L."/>
            <person name="Fulton B."/>
            <person name="Courtney L."/>
            <person name="Fronick C."/>
            <person name="Harrison M."/>
            <person name="Strong C."/>
            <person name="Farmer C."/>
            <person name="Delahaunty K."/>
            <person name="Markovic C."/>
            <person name="Hall O."/>
            <person name="Minx P."/>
            <person name="Tomlinson C."/>
            <person name="Mitreva M."/>
            <person name="Hou S."/>
            <person name="Chen J."/>
            <person name="Wollam A."/>
            <person name="Pepin K.H."/>
            <person name="Johnson M."/>
            <person name="Bhonagiri V."/>
            <person name="Zhang X."/>
            <person name="Suruliraj S."/>
            <person name="Warren W."/>
            <person name="Chinwalla A."/>
            <person name="Mardis E.R."/>
            <person name="Wilson R.K."/>
        </authorList>
    </citation>
    <scope>NUCLEOTIDE SEQUENCE [LARGE SCALE GENOMIC DNA]</scope>
    <source>
        <strain evidence="1 2">ATCC 51873</strain>
    </source>
</reference>
<dbReference type="PATRIC" id="fig|1002364.3.peg.930"/>
<organism evidence="1 2">
    <name type="scientific">Hafnia alvei ATCC 51873</name>
    <dbReference type="NCBI Taxonomy" id="1002364"/>
    <lineage>
        <taxon>Bacteria</taxon>
        <taxon>Pseudomonadati</taxon>
        <taxon>Pseudomonadota</taxon>
        <taxon>Gammaproteobacteria</taxon>
        <taxon>Enterobacterales</taxon>
        <taxon>Hafniaceae</taxon>
        <taxon>Hafnia</taxon>
    </lineage>
</organism>
<protein>
    <submittedName>
        <fullName evidence="1">Uncharacterized protein</fullName>
    </submittedName>
</protein>
<dbReference type="AlphaFoldDB" id="G9Y383"/>
<accession>G9Y383</accession>